<protein>
    <submittedName>
        <fullName evidence="1">Uncharacterized protein</fullName>
    </submittedName>
</protein>
<proteinExistence type="predicted"/>
<comment type="caution">
    <text evidence="1">The sequence shown here is derived from an EMBL/GenBank/DDBJ whole genome shotgun (WGS) entry which is preliminary data.</text>
</comment>
<sequence>MINRCMNYMSDISITKTVRVFERFIANIIKERTREINELSALVIPSQDGKAVLPQISSIDSDRIEYFLNNVVLKIYEEYLIMGFATIKTYATVKQVTESIV</sequence>
<dbReference type="EMBL" id="MRWQ01000006">
    <property type="protein sequence ID" value="OKL36824.1"/>
    <property type="molecule type" value="Genomic_DNA"/>
</dbReference>
<gene>
    <name evidence="1" type="ORF">BLL40_08850</name>
</gene>
<dbReference type="STRING" id="1714354.BLL40_08850"/>
<keyword evidence="2" id="KW-1185">Reference proteome</keyword>
<accession>A0A1Q5P3K3</accession>
<dbReference type="OrthoDB" id="2677458at2"/>
<dbReference type="AlphaFoldDB" id="A0A1Q5P3K3"/>
<reference evidence="1 2" key="1">
    <citation type="submission" date="2016-12" db="EMBL/GenBank/DDBJ databases">
        <title>Domibacillus sp. SAOS 44 whole genome sequencing.</title>
        <authorList>
            <person name="Verma A."/>
            <person name="Krishnamurthi S."/>
        </authorList>
    </citation>
    <scope>NUCLEOTIDE SEQUENCE [LARGE SCALE GENOMIC DNA]</scope>
    <source>
        <strain evidence="1 2">SAOS 44</strain>
    </source>
</reference>
<evidence type="ECO:0000313" key="2">
    <source>
        <dbReference type="Proteomes" id="UP000186524"/>
    </source>
</evidence>
<dbReference type="RefSeq" id="WP_073711547.1">
    <property type="nucleotide sequence ID" value="NZ_MRWQ01000006.1"/>
</dbReference>
<organism evidence="1 2">
    <name type="scientific">Domibacillus mangrovi</name>
    <dbReference type="NCBI Taxonomy" id="1714354"/>
    <lineage>
        <taxon>Bacteria</taxon>
        <taxon>Bacillati</taxon>
        <taxon>Bacillota</taxon>
        <taxon>Bacilli</taxon>
        <taxon>Bacillales</taxon>
        <taxon>Bacillaceae</taxon>
        <taxon>Domibacillus</taxon>
    </lineage>
</organism>
<dbReference type="Proteomes" id="UP000186524">
    <property type="component" value="Unassembled WGS sequence"/>
</dbReference>
<name>A0A1Q5P3K3_9BACI</name>
<evidence type="ECO:0000313" key="1">
    <source>
        <dbReference type="EMBL" id="OKL36824.1"/>
    </source>
</evidence>